<gene>
    <name evidence="3" type="ORF">HA48_14505</name>
</gene>
<dbReference type="STRING" id="1076551.HA48_14505"/>
<evidence type="ECO:0000313" key="4">
    <source>
        <dbReference type="Proteomes" id="UP000193104"/>
    </source>
</evidence>
<dbReference type="Gene3D" id="2.60.40.1080">
    <property type="match status" value="1"/>
</dbReference>
<keyword evidence="4" id="KW-1185">Reference proteome</keyword>
<accession>A0A1X1D6V8</accession>
<dbReference type="NCBIfam" id="NF047353">
    <property type="entry name" value="tube_lmo2291"/>
    <property type="match status" value="1"/>
</dbReference>
<dbReference type="SMART" id="SM00635">
    <property type="entry name" value="BID_2"/>
    <property type="match status" value="1"/>
</dbReference>
<name>A0A1X1D6V8_9GAMM</name>
<organism evidence="3 4">
    <name type="scientific">Pantoea wallisii</name>
    <dbReference type="NCBI Taxonomy" id="1076551"/>
    <lineage>
        <taxon>Bacteria</taxon>
        <taxon>Pseudomonadati</taxon>
        <taxon>Pseudomonadota</taxon>
        <taxon>Gammaproteobacteria</taxon>
        <taxon>Enterobacterales</taxon>
        <taxon>Erwiniaceae</taxon>
        <taxon>Pantoea</taxon>
    </lineage>
</organism>
<dbReference type="OrthoDB" id="6442027at2"/>
<feature type="compositionally biased region" description="Polar residues" evidence="1">
    <location>
        <begin position="45"/>
        <end position="54"/>
    </location>
</feature>
<dbReference type="EMBL" id="MLFS01000042">
    <property type="protein sequence ID" value="ORM72367.1"/>
    <property type="molecule type" value="Genomic_DNA"/>
</dbReference>
<proteinExistence type="predicted"/>
<evidence type="ECO:0000259" key="2">
    <source>
        <dbReference type="SMART" id="SM00635"/>
    </source>
</evidence>
<dbReference type="InterPro" id="IPR003343">
    <property type="entry name" value="Big_2"/>
</dbReference>
<feature type="domain" description="BIG2" evidence="2">
    <location>
        <begin position="166"/>
        <end position="243"/>
    </location>
</feature>
<evidence type="ECO:0000313" key="3">
    <source>
        <dbReference type="EMBL" id="ORM72367.1"/>
    </source>
</evidence>
<dbReference type="AlphaFoldDB" id="A0A1X1D6V8"/>
<protein>
    <submittedName>
        <fullName evidence="3">DNA breaking-rejoining protein</fullName>
    </submittedName>
</protein>
<dbReference type="RefSeq" id="WP_128601994.1">
    <property type="nucleotide sequence ID" value="NZ_MLFS01000042.1"/>
</dbReference>
<comment type="caution">
    <text evidence="3">The sequence shown here is derived from an EMBL/GenBank/DDBJ whole genome shotgun (WGS) entry which is preliminary data.</text>
</comment>
<feature type="region of interest" description="Disordered" evidence="1">
    <location>
        <begin position="45"/>
        <end position="64"/>
    </location>
</feature>
<dbReference type="SUPFAM" id="SSF49373">
    <property type="entry name" value="Invasin/intimin cell-adhesion fragments"/>
    <property type="match status" value="1"/>
</dbReference>
<dbReference type="Pfam" id="PF02368">
    <property type="entry name" value="Big_2"/>
    <property type="match status" value="1"/>
</dbReference>
<evidence type="ECO:0000256" key="1">
    <source>
        <dbReference type="SAM" id="MobiDB-lite"/>
    </source>
</evidence>
<reference evidence="3 4" key="1">
    <citation type="journal article" date="2017" name="Antonie Van Leeuwenhoek">
        <title>Phylogenomic resolution of the bacterial genus Pantoea and its relationship with Erwinia and Tatumella.</title>
        <authorList>
            <person name="Palmer M."/>
            <person name="Steenkamp E.T."/>
            <person name="Coetzee M.P."/>
            <person name="Chan W.Y."/>
            <person name="van Zyl E."/>
            <person name="De Maayer P."/>
            <person name="Coutinho T.A."/>
            <person name="Blom J."/>
            <person name="Smits T.H."/>
            <person name="Duffy B."/>
            <person name="Venter S.N."/>
        </authorList>
    </citation>
    <scope>NUCLEOTIDE SEQUENCE [LARGE SCALE GENOMIC DNA]</scope>
    <source>
        <strain evidence="3 4">LMG 26277</strain>
    </source>
</reference>
<dbReference type="InterPro" id="IPR008964">
    <property type="entry name" value="Invasin/intimin_cell_adhesion"/>
</dbReference>
<sequence length="249" mass="26055">MQGCPTENGKLFGRNVVLEVALGCPDTVPAEADWKSLAAGTSKTLDFSPNTTNSDADDTGGWVENITTNADGTISFEGEVRKRDRLDQFGFGNFVNYFTTEIGAGRQPSIWVRVEVGPIEFQGYMVITALSTDGGTNDIVTFSTEFKVYDGTTVKVTKVEDEDTVAVTGVTVSPQTTSVVVGATRQLTATVSPTDATDKTGVWTSSDPTKFTINSSGLITGVAAGTGTATFTTNDGAKTAQTGVTVTAS</sequence>
<dbReference type="Proteomes" id="UP000193104">
    <property type="component" value="Unassembled WGS sequence"/>
</dbReference>